<dbReference type="EMBL" id="UINC01001129">
    <property type="protein sequence ID" value="SUZ71682.1"/>
    <property type="molecule type" value="Genomic_DNA"/>
</dbReference>
<evidence type="ECO:0000256" key="4">
    <source>
        <dbReference type="ARBA" id="ARBA00023004"/>
    </source>
</evidence>
<keyword evidence="4" id="KW-0408">Iron</keyword>
<evidence type="ECO:0000256" key="1">
    <source>
        <dbReference type="ARBA" id="ARBA00007523"/>
    </source>
</evidence>
<protein>
    <recommendedName>
        <fullName evidence="6">NADH-ubiquinone oxidoreductase 51kDa subunit iron-sulphur binding domain-containing protein</fullName>
    </recommendedName>
</protein>
<organism evidence="7">
    <name type="scientific">marine metagenome</name>
    <dbReference type="NCBI Taxonomy" id="408172"/>
    <lineage>
        <taxon>unclassified sequences</taxon>
        <taxon>metagenomes</taxon>
        <taxon>ecological metagenomes</taxon>
    </lineage>
</organism>
<dbReference type="GO" id="GO:0010181">
    <property type="term" value="F:FMN binding"/>
    <property type="evidence" value="ECO:0007669"/>
    <property type="project" value="InterPro"/>
</dbReference>
<dbReference type="FunFam" id="3.40.50.11540:FF:000001">
    <property type="entry name" value="NADH dehydrogenase [ubiquinone] flavoprotein 1, mitochondrial"/>
    <property type="match status" value="1"/>
</dbReference>
<keyword evidence="2" id="KW-0004">4Fe-4S</keyword>
<dbReference type="PROSITE" id="PS00645">
    <property type="entry name" value="COMPLEX1_51K_2"/>
    <property type="match status" value="1"/>
</dbReference>
<dbReference type="PANTHER" id="PTHR43578:SF3">
    <property type="entry name" value="NADH-QUINONE OXIDOREDUCTASE SUBUNIT F"/>
    <property type="match status" value="1"/>
</dbReference>
<reference evidence="7" key="1">
    <citation type="submission" date="2018-05" db="EMBL/GenBank/DDBJ databases">
        <authorList>
            <person name="Lanie J.A."/>
            <person name="Ng W.-L."/>
            <person name="Kazmierczak K.M."/>
            <person name="Andrzejewski T.M."/>
            <person name="Davidsen T.M."/>
            <person name="Wayne K.J."/>
            <person name="Tettelin H."/>
            <person name="Glass J.I."/>
            <person name="Rusch D."/>
            <person name="Podicherti R."/>
            <person name="Tsui H.-C.T."/>
            <person name="Winkler M.E."/>
        </authorList>
    </citation>
    <scope>NUCLEOTIDE SEQUENCE</scope>
</reference>
<dbReference type="GO" id="GO:0046872">
    <property type="term" value="F:metal ion binding"/>
    <property type="evidence" value="ECO:0007669"/>
    <property type="project" value="UniProtKB-KW"/>
</dbReference>
<dbReference type="SUPFAM" id="SSF142984">
    <property type="entry name" value="Nqo1 middle domain-like"/>
    <property type="match status" value="1"/>
</dbReference>
<evidence type="ECO:0000313" key="7">
    <source>
        <dbReference type="EMBL" id="SUZ71682.1"/>
    </source>
</evidence>
<keyword evidence="3" id="KW-0479">Metal-binding</keyword>
<proteinExistence type="inferred from homology"/>
<dbReference type="GO" id="GO:0051539">
    <property type="term" value="F:4 iron, 4 sulfur cluster binding"/>
    <property type="evidence" value="ECO:0007669"/>
    <property type="project" value="UniProtKB-KW"/>
</dbReference>
<dbReference type="SUPFAM" id="SSF142019">
    <property type="entry name" value="Nqo1 FMN-binding domain-like"/>
    <property type="match status" value="1"/>
</dbReference>
<dbReference type="SMART" id="SM00928">
    <property type="entry name" value="NADH_4Fe-4S"/>
    <property type="match status" value="1"/>
</dbReference>
<evidence type="ECO:0000259" key="6">
    <source>
        <dbReference type="SMART" id="SM00928"/>
    </source>
</evidence>
<dbReference type="SUPFAM" id="SSF140490">
    <property type="entry name" value="Nqo1C-terminal domain-like"/>
    <property type="match status" value="1"/>
</dbReference>
<dbReference type="PROSITE" id="PS00644">
    <property type="entry name" value="COMPLEX1_51K_1"/>
    <property type="match status" value="1"/>
</dbReference>
<feature type="domain" description="NADH-ubiquinone oxidoreductase 51kDa subunit iron-sulphur binding" evidence="6">
    <location>
        <begin position="401"/>
        <end position="446"/>
    </location>
</feature>
<dbReference type="InterPro" id="IPR019575">
    <property type="entry name" value="Nuop51_4Fe4S-bd"/>
</dbReference>
<dbReference type="Gene3D" id="3.40.50.11540">
    <property type="entry name" value="NADH-ubiquinone oxidoreductase 51kDa subunit"/>
    <property type="match status" value="1"/>
</dbReference>
<dbReference type="Pfam" id="PF10589">
    <property type="entry name" value="NADH_4Fe-4S"/>
    <property type="match status" value="1"/>
</dbReference>
<gene>
    <name evidence="7" type="ORF">METZ01_LOCUS24536</name>
</gene>
<dbReference type="AlphaFoldDB" id="A0A381PX70"/>
<comment type="similarity">
    <text evidence="1">Belongs to the complex I 51 kDa subunit family.</text>
</comment>
<dbReference type="Gene3D" id="3.10.20.600">
    <property type="match status" value="1"/>
</dbReference>
<dbReference type="InterPro" id="IPR037207">
    <property type="entry name" value="Nuop51_4Fe4S-bd_sf"/>
</dbReference>
<evidence type="ECO:0000256" key="2">
    <source>
        <dbReference type="ARBA" id="ARBA00022485"/>
    </source>
</evidence>
<dbReference type="Pfam" id="PF01512">
    <property type="entry name" value="Complex1_51K"/>
    <property type="match status" value="1"/>
</dbReference>
<dbReference type="InterPro" id="IPR037225">
    <property type="entry name" value="Nuo51_FMN-bd_sf"/>
</dbReference>
<evidence type="ECO:0000256" key="5">
    <source>
        <dbReference type="ARBA" id="ARBA00023014"/>
    </source>
</evidence>
<evidence type="ECO:0000256" key="3">
    <source>
        <dbReference type="ARBA" id="ARBA00022723"/>
    </source>
</evidence>
<dbReference type="InterPro" id="IPR011538">
    <property type="entry name" value="Nuo51_FMN-bd"/>
</dbReference>
<accession>A0A381PX70</accession>
<sequence>MEANTVAAQLAEAGATVIRNGSRGLAWLEPLIEVQDEKDRVAYGPVTPETVAELISDGVLHHQLIRHPLYIGSIENHDFLRSQHRLVFDRVGYDSPVDFPDPTDTLNALAMSPDALIDMIETSGLRGRGGAGFPAHIKWRTVRGTEAPAKYLVCNADEGDSGTFADRLLLEGDPFRLIEGMVIAGYATGAKLGIVYLRSEYPIAKTIFLQALEIARARNLIGRNVLGSDFDFDLELFVGAGAYICGEETSLLESLEGRRGQIRVKPPVPAISGLLSMPTLVHNVISFASVPAIVRLGGDAYRDLGVAPSSGTMSFQLAGNVKRGGLIEVPFGITLREMVEGYGQGTLSGRPFKTLQIGGPLGAYLSHQELDTPLTYEAMTDIGAGIGHGGLVIFDDTVDLAEQARYAFEFCELESCGKCTPCRIGSVRGKETMEQIIGGRATDREFNMIDDLCEVMDRTSLCQMGGMTPIPVRSAMERFQQDFRHRTKP</sequence>
<keyword evidence="5" id="KW-0411">Iron-sulfur</keyword>
<name>A0A381PX70_9ZZZZ</name>
<dbReference type="GO" id="GO:0008137">
    <property type="term" value="F:NADH dehydrogenase (ubiquinone) activity"/>
    <property type="evidence" value="ECO:0007669"/>
    <property type="project" value="InterPro"/>
</dbReference>
<dbReference type="InterPro" id="IPR001949">
    <property type="entry name" value="NADH-UbQ_OxRdtase_51kDa_CS"/>
</dbReference>
<dbReference type="Gene3D" id="1.20.1440.230">
    <property type="entry name" value="NADH-ubiquinone oxidoreductase 51kDa subunit, iron-sulphur binding domain"/>
    <property type="match status" value="1"/>
</dbReference>
<dbReference type="PANTHER" id="PTHR43578">
    <property type="entry name" value="NADH-QUINONE OXIDOREDUCTASE SUBUNIT F"/>
    <property type="match status" value="1"/>
</dbReference>